<keyword evidence="3" id="KW-1185">Reference proteome</keyword>
<dbReference type="GO" id="GO:0000768">
    <property type="term" value="P:syncytium formation by plasma membrane fusion"/>
    <property type="evidence" value="ECO:0007669"/>
    <property type="project" value="TreeGrafter"/>
</dbReference>
<gene>
    <name evidence="2" type="ORF">DdX_00073</name>
</gene>
<feature type="transmembrane region" description="Helical" evidence="1">
    <location>
        <begin position="718"/>
        <end position="751"/>
    </location>
</feature>
<dbReference type="GO" id="GO:0044291">
    <property type="term" value="C:cell-cell contact zone"/>
    <property type="evidence" value="ECO:0007669"/>
    <property type="project" value="TreeGrafter"/>
</dbReference>
<dbReference type="AlphaFoldDB" id="A0AAD4NEE0"/>
<dbReference type="EMBL" id="JAKKPZ010000001">
    <property type="protein sequence ID" value="KAI1727931.1"/>
    <property type="molecule type" value="Genomic_DNA"/>
</dbReference>
<comment type="caution">
    <text evidence="2">The sequence shown here is derived from an EMBL/GenBank/DDBJ whole genome shotgun (WGS) entry which is preliminary data.</text>
</comment>
<dbReference type="Gene3D" id="2.60.40.3980">
    <property type="entry name" value="Cell-cell fusogen EFF/AFF, domain 3"/>
    <property type="match status" value="1"/>
</dbReference>
<evidence type="ECO:0000313" key="3">
    <source>
        <dbReference type="Proteomes" id="UP001201812"/>
    </source>
</evidence>
<dbReference type="InterPro" id="IPR043076">
    <property type="entry name" value="Fusogen_EFF/AFF_dom3"/>
</dbReference>
<protein>
    <submittedName>
        <fullName evidence="2">Type I membrane glycoproteins cell-cell fusogen domain-containing protein</fullName>
    </submittedName>
</protein>
<keyword evidence="1" id="KW-0812">Transmembrane</keyword>
<evidence type="ECO:0000313" key="2">
    <source>
        <dbReference type="EMBL" id="KAI1727931.1"/>
    </source>
</evidence>
<dbReference type="InterPro" id="IPR029213">
    <property type="entry name" value="Fusogen_EFF/AFF"/>
</dbReference>
<dbReference type="Gene3D" id="2.60.98.60">
    <property type="entry name" value="Cell-cell fusogen EFF/AFF, domain 1"/>
    <property type="match status" value="3"/>
</dbReference>
<keyword evidence="1" id="KW-1133">Transmembrane helix</keyword>
<accession>A0AAD4NEE0</accession>
<proteinExistence type="predicted"/>
<evidence type="ECO:0000256" key="1">
    <source>
        <dbReference type="SAM" id="Phobius"/>
    </source>
</evidence>
<dbReference type="PANTHER" id="PTHR37415">
    <property type="entry name" value="EFF-1A"/>
    <property type="match status" value="1"/>
</dbReference>
<dbReference type="Proteomes" id="UP001201812">
    <property type="component" value="Unassembled WGS sequence"/>
</dbReference>
<name>A0AAD4NEE0_9BILA</name>
<keyword evidence="1" id="KW-0472">Membrane</keyword>
<sequence length="756" mass="85022">MSLPLGRNVNSIQSASLFSSSEFVELPHCSKAIVTVSHTSRLTRRSLSSSEQMSLSIGVGQSVCFRLQHENNSNTSTSSQNIESANLNVLRRKLENRTDKSLHPEMPEALRVAETASTRVSVTPTSEAPQATRNHLLHTLTLVELEQYHAITERYRFALPEVETQCICECNSMAPTCQADEYKYGKCQSAHDPENHIDEPTNEVCYRTFFANQPVNGCASNEKDSSNKSPRLCCQLRFRPKANRTFTAVKLELPTTSAILRYSIYSWQRKPVKLPPSMVKVNVMQAPNSTISSHNETDLMWTDGWVELERRKVRVQLDGTVHNSFLDEQFGLKLSILGMGGKSSPNQLEAGMYFVENVKDMSTYSELRSQPLNRITEHDFHKLGWLRLDEKGRPFVQSGDIFLDKIHHARAENCAEQKYKSVLEASYYITKRGDGANQNSSVMPSMSFQLAEPLNRIHRWIRSARVYDASERQVVITAGEGTNLDITLTTTSVNDAESPSEDRENISKPTLISFVHNSSQLVDFTATILVDRYSNSLLNLSIYGGKGVLNGYVRQLDDWNGEDIDSFSVIVSSISHKTNNISTPYTPNPLTDQNNLQGHIDIDVEKKENSLWGTEAISPSYTLANVVTRIKPYPLNSIQVVCLRPDDTDQNKELCRPVQSIQFDLEMNTVTNEWTDGLGHCADCNRITVEGFMKYLNPANWTKGVNSVSDALMLASDIFGYIFVFLVVYIVLTKILIPLISCLMCPVSLFYSRSKK</sequence>
<dbReference type="PANTHER" id="PTHR37415:SF2">
    <property type="entry name" value="EFF-1A-RELATED"/>
    <property type="match status" value="1"/>
</dbReference>
<organism evidence="2 3">
    <name type="scientific">Ditylenchus destructor</name>
    <dbReference type="NCBI Taxonomy" id="166010"/>
    <lineage>
        <taxon>Eukaryota</taxon>
        <taxon>Metazoa</taxon>
        <taxon>Ecdysozoa</taxon>
        <taxon>Nematoda</taxon>
        <taxon>Chromadorea</taxon>
        <taxon>Rhabditida</taxon>
        <taxon>Tylenchina</taxon>
        <taxon>Tylenchomorpha</taxon>
        <taxon>Sphaerularioidea</taxon>
        <taxon>Anguinidae</taxon>
        <taxon>Anguininae</taxon>
        <taxon>Ditylenchus</taxon>
    </lineage>
</organism>
<dbReference type="Pfam" id="PF14884">
    <property type="entry name" value="EFF-AFF"/>
    <property type="match status" value="3"/>
</dbReference>
<reference evidence="2" key="1">
    <citation type="submission" date="2022-01" db="EMBL/GenBank/DDBJ databases">
        <title>Genome Sequence Resource for Two Populations of Ditylenchus destructor, the Migratory Endoparasitic Phytonematode.</title>
        <authorList>
            <person name="Zhang H."/>
            <person name="Lin R."/>
            <person name="Xie B."/>
        </authorList>
    </citation>
    <scope>NUCLEOTIDE SEQUENCE</scope>
    <source>
        <strain evidence="2">BazhouSP</strain>
    </source>
</reference>